<keyword evidence="8" id="KW-1185">Reference proteome</keyword>
<evidence type="ECO:0000313" key="8">
    <source>
        <dbReference type="Proteomes" id="UP000729402"/>
    </source>
</evidence>
<feature type="region of interest" description="Disordered" evidence="5">
    <location>
        <begin position="189"/>
        <end position="246"/>
    </location>
</feature>
<reference evidence="7" key="2">
    <citation type="submission" date="2021-02" db="EMBL/GenBank/DDBJ databases">
        <authorList>
            <person name="Kimball J.A."/>
            <person name="Haas M.W."/>
            <person name="Macchietto M."/>
            <person name="Kono T."/>
            <person name="Duquette J."/>
            <person name="Shao M."/>
        </authorList>
    </citation>
    <scope>NUCLEOTIDE SEQUENCE</scope>
    <source>
        <tissue evidence="7">Fresh leaf tissue</tissue>
    </source>
</reference>
<dbReference type="GO" id="GO:0005634">
    <property type="term" value="C:nucleus"/>
    <property type="evidence" value="ECO:0007669"/>
    <property type="project" value="UniProtKB-SubCell"/>
</dbReference>
<reference evidence="7" key="1">
    <citation type="journal article" date="2021" name="bioRxiv">
        <title>Whole Genome Assembly and Annotation of Northern Wild Rice, Zizania palustris L., Supports a Whole Genome Duplication in the Zizania Genus.</title>
        <authorList>
            <person name="Haas M."/>
            <person name="Kono T."/>
            <person name="Macchietto M."/>
            <person name="Millas R."/>
            <person name="McGilp L."/>
            <person name="Shao M."/>
            <person name="Duquette J."/>
            <person name="Hirsch C.N."/>
            <person name="Kimball J."/>
        </authorList>
    </citation>
    <scope>NUCLEOTIDE SEQUENCE</scope>
    <source>
        <tissue evidence="7">Fresh leaf tissue</tissue>
    </source>
</reference>
<feature type="compositionally biased region" description="Basic and acidic residues" evidence="5">
    <location>
        <begin position="57"/>
        <end position="67"/>
    </location>
</feature>
<dbReference type="OrthoDB" id="687495at2759"/>
<evidence type="ECO:0000256" key="1">
    <source>
        <dbReference type="ARBA" id="ARBA00004123"/>
    </source>
</evidence>
<organism evidence="7 8">
    <name type="scientific">Zizania palustris</name>
    <name type="common">Northern wild rice</name>
    <dbReference type="NCBI Taxonomy" id="103762"/>
    <lineage>
        <taxon>Eukaryota</taxon>
        <taxon>Viridiplantae</taxon>
        <taxon>Streptophyta</taxon>
        <taxon>Embryophyta</taxon>
        <taxon>Tracheophyta</taxon>
        <taxon>Spermatophyta</taxon>
        <taxon>Magnoliopsida</taxon>
        <taxon>Liliopsida</taxon>
        <taxon>Poales</taxon>
        <taxon>Poaceae</taxon>
        <taxon>BOP clade</taxon>
        <taxon>Oryzoideae</taxon>
        <taxon>Oryzeae</taxon>
        <taxon>Zizaniinae</taxon>
        <taxon>Zizania</taxon>
    </lineage>
</organism>
<dbReference type="PANTHER" id="PTHR45914:SF59">
    <property type="entry name" value="TRANSCRIPTION FACTOR BHLH83-LIKE"/>
    <property type="match status" value="1"/>
</dbReference>
<dbReference type="GO" id="GO:0046983">
    <property type="term" value="F:protein dimerization activity"/>
    <property type="evidence" value="ECO:0007669"/>
    <property type="project" value="InterPro"/>
</dbReference>
<evidence type="ECO:0000313" key="7">
    <source>
        <dbReference type="EMBL" id="KAG8053648.1"/>
    </source>
</evidence>
<feature type="region of interest" description="Disordered" evidence="5">
    <location>
        <begin position="45"/>
        <end position="68"/>
    </location>
</feature>
<evidence type="ECO:0000256" key="2">
    <source>
        <dbReference type="ARBA" id="ARBA00023015"/>
    </source>
</evidence>
<gene>
    <name evidence="7" type="ORF">GUJ93_ZPchr0001g32297</name>
</gene>
<dbReference type="SMART" id="SM00353">
    <property type="entry name" value="HLH"/>
    <property type="match status" value="1"/>
</dbReference>
<feature type="domain" description="BHLH" evidence="6">
    <location>
        <begin position="238"/>
        <end position="315"/>
    </location>
</feature>
<keyword evidence="3" id="KW-0804">Transcription</keyword>
<dbReference type="Proteomes" id="UP000729402">
    <property type="component" value="Unassembled WGS sequence"/>
</dbReference>
<feature type="compositionally biased region" description="Low complexity" evidence="5">
    <location>
        <begin position="199"/>
        <end position="208"/>
    </location>
</feature>
<evidence type="ECO:0000256" key="4">
    <source>
        <dbReference type="ARBA" id="ARBA00023242"/>
    </source>
</evidence>
<proteinExistence type="predicted"/>
<protein>
    <recommendedName>
        <fullName evidence="6">BHLH domain-containing protein</fullName>
    </recommendedName>
</protein>
<dbReference type="PANTHER" id="PTHR45914">
    <property type="entry name" value="TRANSCRIPTION FACTOR HEC3-RELATED"/>
    <property type="match status" value="1"/>
</dbReference>
<sequence length="320" mass="34695">MRARSSSSPCSASPSNRLCPGTGDGLLRLPRCWIRCMRARVPPHAAPLSSTSAARRGSLEGSREPNRRRLLTTVSPTGKFIESTHKGAIEKQLRLNFVVNALKQLTESNGMHLRGYRLDPEAEWIDVTSTDVLIAIKMHLDVLIDIKMHPSAAGNHCHRQQQGHIATNNFGFASPGSSADIGLEIHESSVSNGKPPPAKAAQKRACPAGGEARTTAGKKQCRKSKANAASPAPAPTKHKYVPQSAAAKVRRERISEKLRVLQDLVPNGTKKAINYVKFLQLQVKVLATDEFWPAQGGKAPELAQVKDALDTILSSQHPNK</sequence>
<name>A0A8J5RXW8_ZIZPA</name>
<dbReference type="EMBL" id="JAAALK010000288">
    <property type="protein sequence ID" value="KAG8053648.1"/>
    <property type="molecule type" value="Genomic_DNA"/>
</dbReference>
<comment type="caution">
    <text evidence="7">The sequence shown here is derived from an EMBL/GenBank/DDBJ whole genome shotgun (WGS) entry which is preliminary data.</text>
</comment>
<evidence type="ECO:0000256" key="3">
    <source>
        <dbReference type="ARBA" id="ARBA00023163"/>
    </source>
</evidence>
<evidence type="ECO:0000256" key="5">
    <source>
        <dbReference type="SAM" id="MobiDB-lite"/>
    </source>
</evidence>
<comment type="subcellular location">
    <subcellularLocation>
        <location evidence="1">Nucleus</location>
    </subcellularLocation>
</comment>
<accession>A0A8J5RXW8</accession>
<dbReference type="GO" id="GO:0003700">
    <property type="term" value="F:DNA-binding transcription factor activity"/>
    <property type="evidence" value="ECO:0007669"/>
    <property type="project" value="InterPro"/>
</dbReference>
<evidence type="ECO:0000259" key="6">
    <source>
        <dbReference type="PROSITE" id="PS50888"/>
    </source>
</evidence>
<dbReference type="AlphaFoldDB" id="A0A8J5RXW8"/>
<keyword evidence="4" id="KW-0539">Nucleus</keyword>
<dbReference type="InterPro" id="IPR045843">
    <property type="entry name" value="IND-like"/>
</dbReference>
<dbReference type="InterPro" id="IPR011598">
    <property type="entry name" value="bHLH_dom"/>
</dbReference>
<keyword evidence="2" id="KW-0805">Transcription regulation</keyword>
<dbReference type="PROSITE" id="PS50888">
    <property type="entry name" value="BHLH"/>
    <property type="match status" value="1"/>
</dbReference>